<gene>
    <name evidence="3" type="ORF">SAMN06296036_102143</name>
</gene>
<name>A0A1Y6B6J8_9BACT</name>
<reference evidence="4" key="1">
    <citation type="submission" date="2017-04" db="EMBL/GenBank/DDBJ databases">
        <authorList>
            <person name="Varghese N."/>
            <person name="Submissions S."/>
        </authorList>
    </citation>
    <scope>NUCLEOTIDE SEQUENCE [LARGE SCALE GENOMIC DNA]</scope>
    <source>
        <strain evidence="4">RKEM611</strain>
    </source>
</reference>
<evidence type="ECO:0000256" key="2">
    <source>
        <dbReference type="SAM" id="MobiDB-lite"/>
    </source>
</evidence>
<dbReference type="AlphaFoldDB" id="A0A1Y6B6J8"/>
<organism evidence="3 4">
    <name type="scientific">Pseudobacteriovorax antillogorgiicola</name>
    <dbReference type="NCBI Taxonomy" id="1513793"/>
    <lineage>
        <taxon>Bacteria</taxon>
        <taxon>Pseudomonadati</taxon>
        <taxon>Bdellovibrionota</taxon>
        <taxon>Oligoflexia</taxon>
        <taxon>Oligoflexales</taxon>
        <taxon>Pseudobacteriovoracaceae</taxon>
        <taxon>Pseudobacteriovorax</taxon>
    </lineage>
</organism>
<keyword evidence="1" id="KW-0175">Coiled coil</keyword>
<feature type="coiled-coil region" evidence="1">
    <location>
        <begin position="64"/>
        <end position="116"/>
    </location>
</feature>
<sequence>MPQQLLSKLKLNFHTSEVMLLIRFFIAFWMLHTICYGLTSEQTPETASSGPQASETNELQASSLERIESKIEAEDQRQKEIESKEALARQQVRDTVTQADRSLAEAQLALEAYRLNLSKVTDSHLRQLQSIIAKYRSTRQELEQFSNSLNESQLSEEEAYKLYQKIRELWVEIIDDGFEIYRLAYHQEIPALVSPAPENLINQASADRRQQYQATWEQARQEYESLSQSRVDVFRLKSQEYFSLLGQISAARARSMELLGWKDLYLKEGENYLDDIVREVLAIPVKFSVLLTNG</sequence>
<accession>A0A1Y6B6J8</accession>
<evidence type="ECO:0000256" key="1">
    <source>
        <dbReference type="SAM" id="Coils"/>
    </source>
</evidence>
<dbReference type="EMBL" id="FWZT01000002">
    <property type="protein sequence ID" value="SME94744.1"/>
    <property type="molecule type" value="Genomic_DNA"/>
</dbReference>
<feature type="region of interest" description="Disordered" evidence="2">
    <location>
        <begin position="41"/>
        <end position="61"/>
    </location>
</feature>
<evidence type="ECO:0000313" key="3">
    <source>
        <dbReference type="EMBL" id="SME94744.1"/>
    </source>
</evidence>
<dbReference type="Proteomes" id="UP000192907">
    <property type="component" value="Unassembled WGS sequence"/>
</dbReference>
<protein>
    <submittedName>
        <fullName evidence="3">Uncharacterized protein</fullName>
    </submittedName>
</protein>
<keyword evidence="4" id="KW-1185">Reference proteome</keyword>
<dbReference type="STRING" id="1513793.SAMN06296036_102143"/>
<proteinExistence type="predicted"/>
<evidence type="ECO:0000313" key="4">
    <source>
        <dbReference type="Proteomes" id="UP000192907"/>
    </source>
</evidence>